<evidence type="ECO:0000256" key="1">
    <source>
        <dbReference type="ARBA" id="ARBA00022722"/>
    </source>
</evidence>
<dbReference type="Gene3D" id="3.40.50.10130">
    <property type="match status" value="1"/>
</dbReference>
<dbReference type="Gene3D" id="1.10.150.20">
    <property type="entry name" value="5' to 3' exonuclease, C-terminal subdomain"/>
    <property type="match status" value="1"/>
</dbReference>
<keyword evidence="5" id="KW-0238">DNA-binding</keyword>
<keyword evidence="1" id="KW-0540">Nuclease</keyword>
<evidence type="ECO:0000256" key="2">
    <source>
        <dbReference type="ARBA" id="ARBA00022759"/>
    </source>
</evidence>
<sequence length="213" mass="24086">MNNPPIEISYDDREHADILLELLSFNTDIYLVKKRLKLGDYQINNWLIERKTLPDLATSLCSGRLFSQISRLSESSYNTALLIEGSSHDIATYDITREALIGAICSISLNFNMPILRSLSQAESAKILYFCATQLNSRETGTISSGRKPKRQKNRQLFILQSLPQVGPKLAKRLLTHFDSIEAVFTASVKELTKVEGIGQEKARRIREILTLK</sequence>
<dbReference type="GO" id="GO:0003684">
    <property type="term" value="F:damaged DNA binding"/>
    <property type="evidence" value="ECO:0007669"/>
    <property type="project" value="TreeGrafter"/>
</dbReference>
<dbReference type="Pfam" id="PF14520">
    <property type="entry name" value="HHH_5"/>
    <property type="match status" value="1"/>
</dbReference>
<evidence type="ECO:0000256" key="6">
    <source>
        <dbReference type="ARBA" id="ARBA00023204"/>
    </source>
</evidence>
<dbReference type="InterPro" id="IPR010994">
    <property type="entry name" value="RuvA_2-like"/>
</dbReference>
<dbReference type="InterPro" id="IPR006166">
    <property type="entry name" value="ERCC4_domain"/>
</dbReference>
<dbReference type="EMBL" id="VKGK01000007">
    <property type="protein sequence ID" value="TRY14921.1"/>
    <property type="molecule type" value="Genomic_DNA"/>
</dbReference>
<dbReference type="GO" id="GO:0003697">
    <property type="term" value="F:single-stranded DNA binding"/>
    <property type="evidence" value="ECO:0007669"/>
    <property type="project" value="TreeGrafter"/>
</dbReference>
<feature type="domain" description="Helix-hairpin-helix DNA-binding motif class 1" evidence="7">
    <location>
        <begin position="190"/>
        <end position="209"/>
    </location>
</feature>
<evidence type="ECO:0000313" key="10">
    <source>
        <dbReference type="Proteomes" id="UP000318126"/>
    </source>
</evidence>
<keyword evidence="3" id="KW-0227">DNA damage</keyword>
<keyword evidence="4" id="KW-0378">Hydrolase</keyword>
<reference evidence="10" key="1">
    <citation type="submission" date="2019-07" db="EMBL/GenBank/DDBJ databases">
        <title>Shewanella sp. YLB-08 draft genomic sequence.</title>
        <authorList>
            <person name="Yu L."/>
        </authorList>
    </citation>
    <scope>NUCLEOTIDE SEQUENCE [LARGE SCALE GENOMIC DNA]</scope>
    <source>
        <strain evidence="10">JCM 20706</strain>
    </source>
</reference>
<dbReference type="Proteomes" id="UP000318126">
    <property type="component" value="Unassembled WGS sequence"/>
</dbReference>
<dbReference type="GO" id="GO:0000724">
    <property type="term" value="P:double-strand break repair via homologous recombination"/>
    <property type="evidence" value="ECO:0007669"/>
    <property type="project" value="TreeGrafter"/>
</dbReference>
<keyword evidence="2" id="KW-0255">Endonuclease</keyword>
<dbReference type="GO" id="GO:1901255">
    <property type="term" value="P:nucleotide-excision repair involved in interstrand cross-link repair"/>
    <property type="evidence" value="ECO:0007669"/>
    <property type="project" value="TreeGrafter"/>
</dbReference>
<dbReference type="OrthoDB" id="837865at2"/>
<comment type="caution">
    <text evidence="9">The sequence shown here is derived from an EMBL/GenBank/DDBJ whole genome shotgun (WGS) entry which is preliminary data.</text>
</comment>
<dbReference type="PANTHER" id="PTHR10150:SF0">
    <property type="entry name" value="DNA REPAIR ENDONUCLEASE XPF"/>
    <property type="match status" value="1"/>
</dbReference>
<evidence type="ECO:0000256" key="4">
    <source>
        <dbReference type="ARBA" id="ARBA00022801"/>
    </source>
</evidence>
<organism evidence="9 10">
    <name type="scientific">Shewanella hanedai</name>
    <name type="common">Alteromonas hanedai</name>
    <dbReference type="NCBI Taxonomy" id="25"/>
    <lineage>
        <taxon>Bacteria</taxon>
        <taxon>Pseudomonadati</taxon>
        <taxon>Pseudomonadota</taxon>
        <taxon>Gammaproteobacteria</taxon>
        <taxon>Alteromonadales</taxon>
        <taxon>Shewanellaceae</taxon>
        <taxon>Shewanella</taxon>
    </lineage>
</organism>
<keyword evidence="10" id="KW-1185">Reference proteome</keyword>
<evidence type="ECO:0000256" key="5">
    <source>
        <dbReference type="ARBA" id="ARBA00023125"/>
    </source>
</evidence>
<evidence type="ECO:0000259" key="8">
    <source>
        <dbReference type="SMART" id="SM00891"/>
    </source>
</evidence>
<name>A0A553JRD2_SHEHA</name>
<gene>
    <name evidence="9" type="ORF">FN961_07985</name>
</gene>
<dbReference type="SMART" id="SM00891">
    <property type="entry name" value="ERCC4"/>
    <property type="match status" value="1"/>
</dbReference>
<evidence type="ECO:0000313" key="9">
    <source>
        <dbReference type="EMBL" id="TRY14921.1"/>
    </source>
</evidence>
<protein>
    <submittedName>
        <fullName evidence="9">Multidrug MFS transporter</fullName>
    </submittedName>
</protein>
<dbReference type="InterPro" id="IPR003583">
    <property type="entry name" value="Hlx-hairpin-Hlx_DNA-bd_motif"/>
</dbReference>
<accession>A0A553JRD2</accession>
<dbReference type="SUPFAM" id="SSF52980">
    <property type="entry name" value="Restriction endonuclease-like"/>
    <property type="match status" value="1"/>
</dbReference>
<evidence type="ECO:0000259" key="7">
    <source>
        <dbReference type="SMART" id="SM00278"/>
    </source>
</evidence>
<dbReference type="InterPro" id="IPR011335">
    <property type="entry name" value="Restrct_endonuc-II-like"/>
</dbReference>
<dbReference type="RefSeq" id="WP_143564028.1">
    <property type="nucleotide sequence ID" value="NZ_BMPL01000026.1"/>
</dbReference>
<dbReference type="Pfam" id="PF02732">
    <property type="entry name" value="ERCC4"/>
    <property type="match status" value="1"/>
</dbReference>
<keyword evidence="6" id="KW-0234">DNA repair</keyword>
<dbReference type="SMART" id="SM00278">
    <property type="entry name" value="HhH1"/>
    <property type="match status" value="2"/>
</dbReference>
<dbReference type="SUPFAM" id="SSF47781">
    <property type="entry name" value="RuvA domain 2-like"/>
    <property type="match status" value="1"/>
</dbReference>
<dbReference type="AlphaFoldDB" id="A0A553JRD2"/>
<dbReference type="GO" id="GO:0000014">
    <property type="term" value="F:single-stranded DNA endodeoxyribonuclease activity"/>
    <property type="evidence" value="ECO:0007669"/>
    <property type="project" value="TreeGrafter"/>
</dbReference>
<evidence type="ECO:0000256" key="3">
    <source>
        <dbReference type="ARBA" id="ARBA00022763"/>
    </source>
</evidence>
<feature type="domain" description="Helix-hairpin-helix DNA-binding motif class 1" evidence="7">
    <location>
        <begin position="158"/>
        <end position="177"/>
    </location>
</feature>
<proteinExistence type="predicted"/>
<dbReference type="PANTHER" id="PTHR10150">
    <property type="entry name" value="DNA REPAIR ENDONUCLEASE XPF"/>
    <property type="match status" value="1"/>
</dbReference>
<feature type="domain" description="ERCC4" evidence="8">
    <location>
        <begin position="7"/>
        <end position="87"/>
    </location>
</feature>